<keyword evidence="1" id="KW-1133">Transmembrane helix</keyword>
<dbReference type="EMBL" id="JAGFOA010000001">
    <property type="protein sequence ID" value="MBO3662455.1"/>
    <property type="molecule type" value="Genomic_DNA"/>
</dbReference>
<dbReference type="RefSeq" id="WP_208500129.1">
    <property type="nucleotide sequence ID" value="NZ_JAGFOA010000001.1"/>
</dbReference>
<evidence type="ECO:0000313" key="2">
    <source>
        <dbReference type="EMBL" id="MBO3662455.1"/>
    </source>
</evidence>
<proteinExistence type="predicted"/>
<dbReference type="EMBL" id="JAGFOA010000005">
    <property type="protein sequence ID" value="MBO3664447.1"/>
    <property type="molecule type" value="Genomic_DNA"/>
</dbReference>
<sequence>MSAAPGSPRTTVHLVSLALTLVASLVALLAPTFAVAVARHTGSGDEFEMRESLLAYMGPMAILLLLIPVAIAALPVVFRPAGTALTVVTAVLLNVWVFLGLATVGMFYIPAGVGVLAAIFAPRHGRGRPVAD</sequence>
<evidence type="ECO:0000313" key="3">
    <source>
        <dbReference type="EMBL" id="MBO3664447.1"/>
    </source>
</evidence>
<gene>
    <name evidence="2" type="ORF">J5V96_02905</name>
    <name evidence="3" type="ORF">J5V96_13150</name>
</gene>
<accession>A0A939QK83</accession>
<dbReference type="Proteomes" id="UP000680132">
    <property type="component" value="Unassembled WGS sequence"/>
</dbReference>
<dbReference type="AlphaFoldDB" id="A0A939QK83"/>
<keyword evidence="1" id="KW-0472">Membrane</keyword>
<feature type="transmembrane region" description="Helical" evidence="1">
    <location>
        <begin position="105"/>
        <end position="122"/>
    </location>
</feature>
<keyword evidence="1" id="KW-0812">Transmembrane</keyword>
<reference evidence="3" key="1">
    <citation type="submission" date="2021-03" db="EMBL/GenBank/DDBJ databases">
        <title>Microbacterium sp. nov., a novel actinobacterium isolated from cow dung.</title>
        <authorList>
            <person name="Zhang L."/>
        </authorList>
    </citation>
    <scope>NUCLEOTIDE SEQUENCE</scope>
    <source>
        <strain evidence="3">NEAU-LLB</strain>
    </source>
</reference>
<name>A0A939QK83_9MICO</name>
<comment type="caution">
    <text evidence="3">The sequence shown here is derived from an EMBL/GenBank/DDBJ whole genome shotgun (WGS) entry which is preliminary data.</text>
</comment>
<protein>
    <submittedName>
        <fullName evidence="3">Uncharacterized protein</fullName>
    </submittedName>
</protein>
<evidence type="ECO:0000313" key="4">
    <source>
        <dbReference type="Proteomes" id="UP000680132"/>
    </source>
</evidence>
<feature type="transmembrane region" description="Helical" evidence="1">
    <location>
        <begin position="53"/>
        <end position="74"/>
    </location>
</feature>
<organism evidence="3 4">
    <name type="scientific">Microbacterium stercoris</name>
    <dbReference type="NCBI Taxonomy" id="2820289"/>
    <lineage>
        <taxon>Bacteria</taxon>
        <taxon>Bacillati</taxon>
        <taxon>Actinomycetota</taxon>
        <taxon>Actinomycetes</taxon>
        <taxon>Micrococcales</taxon>
        <taxon>Microbacteriaceae</taxon>
        <taxon>Microbacterium</taxon>
    </lineage>
</organism>
<evidence type="ECO:0000256" key="1">
    <source>
        <dbReference type="SAM" id="Phobius"/>
    </source>
</evidence>
<keyword evidence="4" id="KW-1185">Reference proteome</keyword>